<evidence type="ECO:0000313" key="2">
    <source>
        <dbReference type="EMBL" id="GBN51381.1"/>
    </source>
</evidence>
<name>A0A4Y2SZU1_ARAVE</name>
<accession>A0A4Y2SZU1</accession>
<feature type="region of interest" description="Disordered" evidence="1">
    <location>
        <begin position="21"/>
        <end position="42"/>
    </location>
</feature>
<proteinExistence type="predicted"/>
<dbReference type="EMBL" id="BGPR01011450">
    <property type="protein sequence ID" value="GBN51381.1"/>
    <property type="molecule type" value="Genomic_DNA"/>
</dbReference>
<comment type="caution">
    <text evidence="3">The sequence shown here is derived from an EMBL/GenBank/DDBJ whole genome shotgun (WGS) entry which is preliminary data.</text>
</comment>
<dbReference type="EMBL" id="BGPR01024598">
    <property type="protein sequence ID" value="GBN92796.1"/>
    <property type="molecule type" value="Genomic_DNA"/>
</dbReference>
<sequence>MFPEVQVNFHKIRPEILVCPQKSKSQSHSEEMQGGIQKSSRHHWLLSPEKQKSICITKPKSIFLSISPRLLIRLMVYRSTKLQKIADQHSSFLFHTSQRPVS</sequence>
<gene>
    <name evidence="2" type="ORF">AVEN_16996_1</name>
    <name evidence="4" type="ORF">AVEN_184652_1</name>
    <name evidence="3" type="ORF">AVEN_58959_1</name>
</gene>
<dbReference type="EMBL" id="BGPR01024608">
    <property type="protein sequence ID" value="GBN92815.1"/>
    <property type="molecule type" value="Genomic_DNA"/>
</dbReference>
<dbReference type="Proteomes" id="UP000499080">
    <property type="component" value="Unassembled WGS sequence"/>
</dbReference>
<organism evidence="3 5">
    <name type="scientific">Araneus ventricosus</name>
    <name type="common">Orbweaver spider</name>
    <name type="synonym">Epeira ventricosa</name>
    <dbReference type="NCBI Taxonomy" id="182803"/>
    <lineage>
        <taxon>Eukaryota</taxon>
        <taxon>Metazoa</taxon>
        <taxon>Ecdysozoa</taxon>
        <taxon>Arthropoda</taxon>
        <taxon>Chelicerata</taxon>
        <taxon>Arachnida</taxon>
        <taxon>Araneae</taxon>
        <taxon>Araneomorphae</taxon>
        <taxon>Entelegynae</taxon>
        <taxon>Araneoidea</taxon>
        <taxon>Araneidae</taxon>
        <taxon>Araneus</taxon>
    </lineage>
</organism>
<evidence type="ECO:0000313" key="3">
    <source>
        <dbReference type="EMBL" id="GBN92796.1"/>
    </source>
</evidence>
<protein>
    <submittedName>
        <fullName evidence="3">Uncharacterized protein</fullName>
    </submittedName>
</protein>
<evidence type="ECO:0000313" key="4">
    <source>
        <dbReference type="EMBL" id="GBN92815.1"/>
    </source>
</evidence>
<reference evidence="3 5" key="1">
    <citation type="journal article" date="2019" name="Sci. Rep.">
        <title>Orb-weaving spider Araneus ventricosus genome elucidates the spidroin gene catalogue.</title>
        <authorList>
            <person name="Kono N."/>
            <person name="Nakamura H."/>
            <person name="Ohtoshi R."/>
            <person name="Moran D.A.P."/>
            <person name="Shinohara A."/>
            <person name="Yoshida Y."/>
            <person name="Fujiwara M."/>
            <person name="Mori M."/>
            <person name="Tomita M."/>
            <person name="Arakawa K."/>
        </authorList>
    </citation>
    <scope>NUCLEOTIDE SEQUENCE [LARGE SCALE GENOMIC DNA]</scope>
</reference>
<evidence type="ECO:0000313" key="5">
    <source>
        <dbReference type="Proteomes" id="UP000499080"/>
    </source>
</evidence>
<dbReference type="AlphaFoldDB" id="A0A4Y2SZU1"/>
<evidence type="ECO:0000256" key="1">
    <source>
        <dbReference type="SAM" id="MobiDB-lite"/>
    </source>
</evidence>
<keyword evidence="5" id="KW-1185">Reference proteome</keyword>